<keyword evidence="7" id="KW-1185">Reference proteome</keyword>
<name>C0CWN2_9FIRM</name>
<comment type="similarity">
    <text evidence="1">Belongs to the LysR transcriptional regulatory family.</text>
</comment>
<feature type="domain" description="HTH lysR-type" evidence="5">
    <location>
        <begin position="1"/>
        <end position="16"/>
    </location>
</feature>
<evidence type="ECO:0000256" key="1">
    <source>
        <dbReference type="ARBA" id="ARBA00009437"/>
    </source>
</evidence>
<dbReference type="InterPro" id="IPR036388">
    <property type="entry name" value="WH-like_DNA-bd_sf"/>
</dbReference>
<evidence type="ECO:0000259" key="5">
    <source>
        <dbReference type="PROSITE" id="PS50931"/>
    </source>
</evidence>
<dbReference type="Proteomes" id="UP000004756">
    <property type="component" value="Unassembled WGS sequence"/>
</dbReference>
<dbReference type="InterPro" id="IPR000847">
    <property type="entry name" value="LysR_HTH_N"/>
</dbReference>
<dbReference type="Gene3D" id="1.10.10.10">
    <property type="entry name" value="Winged helix-like DNA-binding domain superfamily/Winged helix DNA-binding domain"/>
    <property type="match status" value="1"/>
</dbReference>
<dbReference type="PANTHER" id="PTHR30126">
    <property type="entry name" value="HTH-TYPE TRANSCRIPTIONAL REGULATOR"/>
    <property type="match status" value="1"/>
</dbReference>
<dbReference type="Pfam" id="PF03466">
    <property type="entry name" value="LysR_substrate"/>
    <property type="match status" value="1"/>
</dbReference>
<dbReference type="SUPFAM" id="SSF53850">
    <property type="entry name" value="Periplasmic binding protein-like II"/>
    <property type="match status" value="1"/>
</dbReference>
<protein>
    <submittedName>
        <fullName evidence="6">Putative HTH-type transcriptional regulator GltR</fullName>
    </submittedName>
</protein>
<comment type="caution">
    <text evidence="6">The sequence shown here is derived from an EMBL/GenBank/DDBJ whole genome shotgun (WGS) entry which is preliminary data.</text>
</comment>
<sequence>MGVQLFDRLPKGITLTRPGEVLLKHARSLLLEAENARLAVKSQREPSGKLRIGAFSSLCTAFLPDLLRQYHQLYPKVDLVVRSGGIEALRDMLGSGRLDFAWVIADWKERSPWRAFCGMSHPIWAVAAPGRYGPGKILPASGLEDVTFLLTEPGCPYRRQFELFCSKNGIVPHVLMEADSIEGIRTFARSGLGVGILPDFAVRSMVQEGALERVRIEGFTPAVESALFCHPVKWMTPAMEAFLQLSGARERAD</sequence>
<evidence type="ECO:0000256" key="3">
    <source>
        <dbReference type="ARBA" id="ARBA00023125"/>
    </source>
</evidence>
<dbReference type="GO" id="GO:0000976">
    <property type="term" value="F:transcription cis-regulatory region binding"/>
    <property type="evidence" value="ECO:0007669"/>
    <property type="project" value="TreeGrafter"/>
</dbReference>
<dbReference type="AlphaFoldDB" id="C0CWN2"/>
<organism evidence="6 7">
    <name type="scientific">[Clostridium] asparagiforme DSM 15981</name>
    <dbReference type="NCBI Taxonomy" id="518636"/>
    <lineage>
        <taxon>Bacteria</taxon>
        <taxon>Bacillati</taxon>
        <taxon>Bacillota</taxon>
        <taxon>Clostridia</taxon>
        <taxon>Lachnospirales</taxon>
        <taxon>Lachnospiraceae</taxon>
        <taxon>Enterocloster</taxon>
    </lineage>
</organism>
<keyword evidence="3" id="KW-0238">DNA-binding</keyword>
<dbReference type="HOGENOM" id="CLU_039613_6_1_9"/>
<evidence type="ECO:0000256" key="2">
    <source>
        <dbReference type="ARBA" id="ARBA00023015"/>
    </source>
</evidence>
<proteinExistence type="inferred from homology"/>
<gene>
    <name evidence="6" type="ORF">CLOSTASPAR_01403</name>
</gene>
<evidence type="ECO:0000313" key="7">
    <source>
        <dbReference type="Proteomes" id="UP000004756"/>
    </source>
</evidence>
<dbReference type="Gene3D" id="3.40.190.290">
    <property type="match status" value="1"/>
</dbReference>
<reference evidence="6 7" key="1">
    <citation type="submission" date="2009-01" db="EMBL/GenBank/DDBJ databases">
        <authorList>
            <person name="Fulton L."/>
            <person name="Clifton S."/>
            <person name="Fulton B."/>
            <person name="Xu J."/>
            <person name="Minx P."/>
            <person name="Pepin K.H."/>
            <person name="Johnson M."/>
            <person name="Bhonagiri V."/>
            <person name="Nash W.E."/>
            <person name="Mardis E.R."/>
            <person name="Wilson R.K."/>
        </authorList>
    </citation>
    <scope>NUCLEOTIDE SEQUENCE [LARGE SCALE GENOMIC DNA]</scope>
    <source>
        <strain evidence="6 7">DSM 15981</strain>
    </source>
</reference>
<dbReference type="InterPro" id="IPR005119">
    <property type="entry name" value="LysR_subst-bd"/>
</dbReference>
<dbReference type="CDD" id="cd05466">
    <property type="entry name" value="PBP2_LTTR_substrate"/>
    <property type="match status" value="1"/>
</dbReference>
<dbReference type="PANTHER" id="PTHR30126:SF100">
    <property type="entry name" value="LYSR-FAMILY TRANSCRIPTIONAL REGULATOR"/>
    <property type="match status" value="1"/>
</dbReference>
<evidence type="ECO:0000256" key="4">
    <source>
        <dbReference type="ARBA" id="ARBA00023163"/>
    </source>
</evidence>
<reference evidence="6 7" key="2">
    <citation type="submission" date="2009-02" db="EMBL/GenBank/DDBJ databases">
        <title>Draft genome sequence of Clostridium asparagiforme (DSM 15981).</title>
        <authorList>
            <person name="Sudarsanam P."/>
            <person name="Ley R."/>
            <person name="Guruge J."/>
            <person name="Turnbaugh P.J."/>
            <person name="Mahowald M."/>
            <person name="Liep D."/>
            <person name="Gordon J."/>
        </authorList>
    </citation>
    <scope>NUCLEOTIDE SEQUENCE [LARGE SCALE GENOMIC DNA]</scope>
    <source>
        <strain evidence="6 7">DSM 15981</strain>
    </source>
</reference>
<accession>C0CWN2</accession>
<dbReference type="GO" id="GO:0003700">
    <property type="term" value="F:DNA-binding transcription factor activity"/>
    <property type="evidence" value="ECO:0007669"/>
    <property type="project" value="InterPro"/>
</dbReference>
<keyword evidence="4" id="KW-0804">Transcription</keyword>
<dbReference type="PROSITE" id="PS50931">
    <property type="entry name" value="HTH_LYSR"/>
    <property type="match status" value="1"/>
</dbReference>
<keyword evidence="2" id="KW-0805">Transcription regulation</keyword>
<dbReference type="EMBL" id="ACCJ01000061">
    <property type="protein sequence ID" value="EEG56495.1"/>
    <property type="molecule type" value="Genomic_DNA"/>
</dbReference>
<evidence type="ECO:0000313" key="6">
    <source>
        <dbReference type="EMBL" id="EEG56495.1"/>
    </source>
</evidence>